<name>A0A2M9Q7L7_9BACI</name>
<dbReference type="AlphaFoldDB" id="A0A2M9Q7L7"/>
<evidence type="ECO:0000313" key="2">
    <source>
        <dbReference type="Proteomes" id="UP000232101"/>
    </source>
</evidence>
<proteinExistence type="predicted"/>
<comment type="caution">
    <text evidence="1">The sequence shown here is derived from an EMBL/GenBank/DDBJ whole genome shotgun (WGS) entry which is preliminary data.</text>
</comment>
<protein>
    <submittedName>
        <fullName evidence="1">Uncharacterized protein</fullName>
    </submittedName>
</protein>
<reference evidence="1 2" key="1">
    <citation type="submission" date="2017-11" db="EMBL/GenBank/DDBJ databases">
        <title>Bacterial isolate from king chilli rhizosphere.</title>
        <authorList>
            <person name="Takhelmayum P."/>
            <person name="Sarangthem I."/>
        </authorList>
    </citation>
    <scope>NUCLEOTIDE SEQUENCE [LARGE SCALE GENOMIC DNA]</scope>
    <source>
        <strain evidence="2">t26</strain>
    </source>
</reference>
<dbReference type="Proteomes" id="UP000232101">
    <property type="component" value="Unassembled WGS sequence"/>
</dbReference>
<feature type="non-terminal residue" evidence="1">
    <location>
        <position position="1"/>
    </location>
</feature>
<gene>
    <name evidence="1" type="ORF">CWD94_08985</name>
</gene>
<sequence length="65" mass="7372">KSITRTYRQDAITLAYLDALDKKFGGGHSALMRSAIAKFAKASFSEEELKKLQMDVLFKEFQKAK</sequence>
<evidence type="ECO:0000313" key="1">
    <source>
        <dbReference type="EMBL" id="PJO44066.1"/>
    </source>
</evidence>
<organism evidence="1 2">
    <name type="scientific">Lysinibacillus xylanilyticus</name>
    <dbReference type="NCBI Taxonomy" id="582475"/>
    <lineage>
        <taxon>Bacteria</taxon>
        <taxon>Bacillati</taxon>
        <taxon>Bacillota</taxon>
        <taxon>Bacilli</taxon>
        <taxon>Bacillales</taxon>
        <taxon>Bacillaceae</taxon>
        <taxon>Lysinibacillus</taxon>
    </lineage>
</organism>
<dbReference type="EMBL" id="PHQY01000498">
    <property type="protein sequence ID" value="PJO44066.1"/>
    <property type="molecule type" value="Genomic_DNA"/>
</dbReference>
<accession>A0A2M9Q7L7</accession>
<dbReference type="RefSeq" id="WP_157804157.1">
    <property type="nucleotide sequence ID" value="NZ_PHQY01000498.1"/>
</dbReference>